<evidence type="ECO:0000256" key="1">
    <source>
        <dbReference type="SAM" id="MobiDB-lite"/>
    </source>
</evidence>
<dbReference type="RefSeq" id="WP_301208868.1">
    <property type="nucleotide sequence ID" value="NZ_JAROCF010000001.1"/>
</dbReference>
<dbReference type="Pfam" id="PF19950">
    <property type="entry name" value="DUF6412"/>
    <property type="match status" value="1"/>
</dbReference>
<keyword evidence="2" id="KW-0472">Membrane</keyword>
<dbReference type="EMBL" id="JAROCF010000001">
    <property type="protein sequence ID" value="MDN4615070.1"/>
    <property type="molecule type" value="Genomic_DNA"/>
</dbReference>
<evidence type="ECO:0000313" key="3">
    <source>
        <dbReference type="EMBL" id="MDN4615070.1"/>
    </source>
</evidence>
<proteinExistence type="predicted"/>
<keyword evidence="2" id="KW-0812">Transmembrane</keyword>
<protein>
    <submittedName>
        <fullName evidence="3">DUF6412 domain-containing protein</fullName>
    </submittedName>
</protein>
<gene>
    <name evidence="3" type="ORF">P5G50_11475</name>
</gene>
<name>A0ABT8KC87_9MICO</name>
<keyword evidence="4" id="KW-1185">Reference proteome</keyword>
<feature type="region of interest" description="Disordered" evidence="1">
    <location>
        <begin position="76"/>
        <end position="101"/>
    </location>
</feature>
<dbReference type="Proteomes" id="UP001174208">
    <property type="component" value="Unassembled WGS sequence"/>
</dbReference>
<dbReference type="InterPro" id="IPR045635">
    <property type="entry name" value="DUF6412"/>
</dbReference>
<reference evidence="3" key="1">
    <citation type="submission" date="2023-06" db="EMBL/GenBank/DDBJ databases">
        <title>MT1 and MT2 Draft Genomes of Novel Species.</title>
        <authorList>
            <person name="Venkateswaran K."/>
        </authorList>
    </citation>
    <scope>NUCLEOTIDE SEQUENCE</scope>
    <source>
        <strain evidence="3">F6_8S_P_1B</strain>
    </source>
</reference>
<keyword evidence="2" id="KW-1133">Transmembrane helix</keyword>
<organism evidence="3 4">
    <name type="scientific">Leifsonia williamsii</name>
    <dbReference type="NCBI Taxonomy" id="3035919"/>
    <lineage>
        <taxon>Bacteria</taxon>
        <taxon>Bacillati</taxon>
        <taxon>Actinomycetota</taxon>
        <taxon>Actinomycetes</taxon>
        <taxon>Micrococcales</taxon>
        <taxon>Microbacteriaceae</taxon>
        <taxon>Leifsonia</taxon>
    </lineage>
</organism>
<evidence type="ECO:0000313" key="4">
    <source>
        <dbReference type="Proteomes" id="UP001174208"/>
    </source>
</evidence>
<sequence length="101" mass="10027">MHTLLDLLTRTIASVLGSVWSTSGPAGALALVGVAGAIGLVAAVALASLRSVAALAASLTSRVVWSRPAEPPAGWLVESVADPDADGHPRPRAPGLSLQAA</sequence>
<comment type="caution">
    <text evidence="3">The sequence shown here is derived from an EMBL/GenBank/DDBJ whole genome shotgun (WGS) entry which is preliminary data.</text>
</comment>
<accession>A0ABT8KC87</accession>
<feature type="transmembrane region" description="Helical" evidence="2">
    <location>
        <begin position="26"/>
        <end position="49"/>
    </location>
</feature>
<evidence type="ECO:0000256" key="2">
    <source>
        <dbReference type="SAM" id="Phobius"/>
    </source>
</evidence>